<name>A0ABS3N883_9BACI</name>
<evidence type="ECO:0000313" key="1">
    <source>
        <dbReference type="EMBL" id="MBO1514393.1"/>
    </source>
</evidence>
<organism evidence="1 2">
    <name type="scientific">Metabacillus bambusae</name>
    <dbReference type="NCBI Taxonomy" id="2795218"/>
    <lineage>
        <taxon>Bacteria</taxon>
        <taxon>Bacillati</taxon>
        <taxon>Bacillota</taxon>
        <taxon>Bacilli</taxon>
        <taxon>Bacillales</taxon>
        <taxon>Bacillaceae</taxon>
        <taxon>Metabacillus</taxon>
    </lineage>
</organism>
<dbReference type="InterPro" id="IPR012347">
    <property type="entry name" value="Ferritin-like"/>
</dbReference>
<proteinExistence type="predicted"/>
<dbReference type="Gene3D" id="1.20.1260.10">
    <property type="match status" value="1"/>
</dbReference>
<protein>
    <submittedName>
        <fullName evidence="1">DUF3231 family protein</fullName>
    </submittedName>
</protein>
<gene>
    <name evidence="1" type="ORF">I7822_22465</name>
</gene>
<dbReference type="InterPro" id="IPR021617">
    <property type="entry name" value="DUF3231"/>
</dbReference>
<dbReference type="RefSeq" id="WP_207981312.1">
    <property type="nucleotide sequence ID" value="NZ_JAGDEL010000022.1"/>
</dbReference>
<sequence>MVNVWETVMDAMKSMTVQDEDQPLHVGEVMACWIYLAGLELAKVSVQSAINTTDDDELKEILEEDMKLGTSQRKRLHDFMIKEGITLPSSPEDMPISDSNSIPLGVKLTDDVIANELSLKIISLIMKAASATTESIRTDVGLLFVQFQAEKIAFATRLKHLMRKRGWIKIPPFYVPPGSQKPLS</sequence>
<comment type="caution">
    <text evidence="1">The sequence shown here is derived from an EMBL/GenBank/DDBJ whole genome shotgun (WGS) entry which is preliminary data.</text>
</comment>
<dbReference type="Proteomes" id="UP000663981">
    <property type="component" value="Unassembled WGS sequence"/>
</dbReference>
<keyword evidence="2" id="KW-1185">Reference proteome</keyword>
<evidence type="ECO:0000313" key="2">
    <source>
        <dbReference type="Proteomes" id="UP000663981"/>
    </source>
</evidence>
<dbReference type="EMBL" id="JAGDEL010000022">
    <property type="protein sequence ID" value="MBO1514393.1"/>
    <property type="molecule type" value="Genomic_DNA"/>
</dbReference>
<dbReference type="Pfam" id="PF11553">
    <property type="entry name" value="DUF3231"/>
    <property type="match status" value="1"/>
</dbReference>
<reference evidence="1 2" key="1">
    <citation type="submission" date="2021-03" db="EMBL/GenBank/DDBJ databases">
        <title>Whole genome sequence of Metabacillus bambusae BG109.</title>
        <authorList>
            <person name="Jeong J.W."/>
        </authorList>
    </citation>
    <scope>NUCLEOTIDE SEQUENCE [LARGE SCALE GENOMIC DNA]</scope>
    <source>
        <strain evidence="1 2">BG109</strain>
    </source>
</reference>
<accession>A0ABS3N883</accession>